<accession>A0A1M5GIK5</accession>
<dbReference type="SUPFAM" id="SSF52540">
    <property type="entry name" value="P-loop containing nucleoside triphosphate hydrolases"/>
    <property type="match status" value="1"/>
</dbReference>
<dbReference type="RefSeq" id="WP_073041150.1">
    <property type="nucleotide sequence ID" value="NZ_FQVB01000037.1"/>
</dbReference>
<evidence type="ECO:0000259" key="5">
    <source>
        <dbReference type="PROSITE" id="PS50893"/>
    </source>
</evidence>
<dbReference type="InterPro" id="IPR003593">
    <property type="entry name" value="AAA+_ATPase"/>
</dbReference>
<protein>
    <submittedName>
        <fullName evidence="6">Wzt C-terminal domain-containing protein</fullName>
    </submittedName>
</protein>
<keyword evidence="2" id="KW-0813">Transport</keyword>
<dbReference type="PANTHER" id="PTHR46743:SF2">
    <property type="entry name" value="TEICHOIC ACIDS EXPORT ATP-BINDING PROTEIN TAGH"/>
    <property type="match status" value="1"/>
</dbReference>
<evidence type="ECO:0000256" key="4">
    <source>
        <dbReference type="ARBA" id="ARBA00022840"/>
    </source>
</evidence>
<organism evidence="6 7">
    <name type="scientific">Desulfacinum infernum DSM 9756</name>
    <dbReference type="NCBI Taxonomy" id="1121391"/>
    <lineage>
        <taxon>Bacteria</taxon>
        <taxon>Pseudomonadati</taxon>
        <taxon>Thermodesulfobacteriota</taxon>
        <taxon>Syntrophobacteria</taxon>
        <taxon>Syntrophobacterales</taxon>
        <taxon>Syntrophobacteraceae</taxon>
        <taxon>Desulfacinum</taxon>
    </lineage>
</organism>
<dbReference type="OrthoDB" id="9809450at2"/>
<dbReference type="AlphaFoldDB" id="A0A1M5GIK5"/>
<dbReference type="Gene3D" id="2.70.50.60">
    <property type="entry name" value="abc- transporter (atp binding component) like domain"/>
    <property type="match status" value="1"/>
</dbReference>
<evidence type="ECO:0000256" key="1">
    <source>
        <dbReference type="ARBA" id="ARBA00005417"/>
    </source>
</evidence>
<dbReference type="Gene3D" id="3.40.50.300">
    <property type="entry name" value="P-loop containing nucleotide triphosphate hydrolases"/>
    <property type="match status" value="1"/>
</dbReference>
<keyword evidence="4" id="KW-0067">ATP-binding</keyword>
<dbReference type="Pfam" id="PF14524">
    <property type="entry name" value="Wzt_C"/>
    <property type="match status" value="1"/>
</dbReference>
<dbReference type="PANTHER" id="PTHR46743">
    <property type="entry name" value="TEICHOIC ACIDS EXPORT ATP-BINDING PROTEIN TAGH"/>
    <property type="match status" value="1"/>
</dbReference>
<dbReference type="InterPro" id="IPR027417">
    <property type="entry name" value="P-loop_NTPase"/>
</dbReference>
<gene>
    <name evidence="6" type="ORF">SAMN02745206_03149</name>
</gene>
<dbReference type="Pfam" id="PF00005">
    <property type="entry name" value="ABC_tran"/>
    <property type="match status" value="1"/>
</dbReference>
<proteinExistence type="inferred from homology"/>
<sequence>MAMIEVEHLTKEFRLGQVTGFRDTLRNLGARLRGRKPEGRAVFKALDDVSFSIEPGEVVGIIGPNGAGKSTLLKLISGVSKPTSGRIVTRGTIAPLIELGAGMHPELTGRENIYLNGAILGLSKKEIRSKMEEIIDFSELEEFIDTPFKRYSSGMKVKLAFSLATTLKSDILIIDEVLAVGDLAFQRKCFDRMESLIRREGRTVLLVSHNIRQVERLCSRVLLIDQGRILEDGPSRDVCNKFYEMSDKKIMGSFLAGARSRAREVSSGDVELTDVSLVNARGEKIQEVMARDSFCVNIKFTVFRDIPRPIFGVGIHTTDFLYLATKQSAGVFDDRILTPGRYALNFTMKDLPLLPGTYLLRFGIALGDTFQPVYYREAVAGFRIVGGKRMSRATLMSGVDGFLDFDGQWHLVSQNGPTEEPVLLGMSPFRKSVS</sequence>
<feature type="domain" description="ABC transporter" evidence="5">
    <location>
        <begin position="25"/>
        <end position="251"/>
    </location>
</feature>
<keyword evidence="7" id="KW-1185">Reference proteome</keyword>
<evidence type="ECO:0000313" key="7">
    <source>
        <dbReference type="Proteomes" id="UP000184076"/>
    </source>
</evidence>
<comment type="similarity">
    <text evidence="1">Belongs to the ABC transporter superfamily.</text>
</comment>
<dbReference type="InterPro" id="IPR050683">
    <property type="entry name" value="Bact_Polysacc_Export_ATP-bd"/>
</dbReference>
<dbReference type="InterPro" id="IPR003439">
    <property type="entry name" value="ABC_transporter-like_ATP-bd"/>
</dbReference>
<dbReference type="CDD" id="cd10147">
    <property type="entry name" value="Wzt_C-like"/>
    <property type="match status" value="1"/>
</dbReference>
<dbReference type="GO" id="GO:0005524">
    <property type="term" value="F:ATP binding"/>
    <property type="evidence" value="ECO:0007669"/>
    <property type="project" value="UniProtKB-KW"/>
</dbReference>
<dbReference type="SMART" id="SM00382">
    <property type="entry name" value="AAA"/>
    <property type="match status" value="1"/>
</dbReference>
<evidence type="ECO:0000256" key="2">
    <source>
        <dbReference type="ARBA" id="ARBA00022448"/>
    </source>
</evidence>
<dbReference type="STRING" id="1121391.SAMN02745206_03149"/>
<dbReference type="PROSITE" id="PS50893">
    <property type="entry name" value="ABC_TRANSPORTER_2"/>
    <property type="match status" value="1"/>
</dbReference>
<reference evidence="7" key="1">
    <citation type="submission" date="2016-11" db="EMBL/GenBank/DDBJ databases">
        <authorList>
            <person name="Varghese N."/>
            <person name="Submissions S."/>
        </authorList>
    </citation>
    <scope>NUCLEOTIDE SEQUENCE [LARGE SCALE GENOMIC DNA]</scope>
    <source>
        <strain evidence="7">DSM 9756</strain>
    </source>
</reference>
<dbReference type="CDD" id="cd03220">
    <property type="entry name" value="ABC_KpsT_Wzt"/>
    <property type="match status" value="1"/>
</dbReference>
<name>A0A1M5GIK5_9BACT</name>
<dbReference type="InterPro" id="IPR017871">
    <property type="entry name" value="ABC_transporter-like_CS"/>
</dbReference>
<dbReference type="GO" id="GO:0016887">
    <property type="term" value="F:ATP hydrolysis activity"/>
    <property type="evidence" value="ECO:0007669"/>
    <property type="project" value="InterPro"/>
</dbReference>
<dbReference type="EMBL" id="FQVB01000037">
    <property type="protein sequence ID" value="SHG03539.1"/>
    <property type="molecule type" value="Genomic_DNA"/>
</dbReference>
<dbReference type="InterPro" id="IPR015860">
    <property type="entry name" value="ABC_transpr_TagH-like"/>
</dbReference>
<dbReference type="GO" id="GO:0016020">
    <property type="term" value="C:membrane"/>
    <property type="evidence" value="ECO:0007669"/>
    <property type="project" value="InterPro"/>
</dbReference>
<dbReference type="InterPro" id="IPR029439">
    <property type="entry name" value="Wzt_C"/>
</dbReference>
<evidence type="ECO:0000313" key="6">
    <source>
        <dbReference type="EMBL" id="SHG03539.1"/>
    </source>
</evidence>
<dbReference type="Proteomes" id="UP000184076">
    <property type="component" value="Unassembled WGS sequence"/>
</dbReference>
<dbReference type="PROSITE" id="PS00211">
    <property type="entry name" value="ABC_TRANSPORTER_1"/>
    <property type="match status" value="1"/>
</dbReference>
<evidence type="ECO:0000256" key="3">
    <source>
        <dbReference type="ARBA" id="ARBA00022741"/>
    </source>
</evidence>
<keyword evidence="3" id="KW-0547">Nucleotide-binding</keyword>
<dbReference type="GO" id="GO:0140359">
    <property type="term" value="F:ABC-type transporter activity"/>
    <property type="evidence" value="ECO:0007669"/>
    <property type="project" value="InterPro"/>
</dbReference>